<dbReference type="SUPFAM" id="SSF57850">
    <property type="entry name" value="RING/U-box"/>
    <property type="match status" value="1"/>
</dbReference>
<evidence type="ECO:0000313" key="5">
    <source>
        <dbReference type="Proteomes" id="UP000594261"/>
    </source>
</evidence>
<keyword evidence="2" id="KW-1133">Transmembrane helix</keyword>
<accession>A0A7N2MRN3</accession>
<dbReference type="AlphaFoldDB" id="A0A7N2MRN3"/>
<dbReference type="PANTHER" id="PTHR47662:SF1">
    <property type="entry name" value="RING-TYPE DOMAIN-CONTAINING PROTEIN"/>
    <property type="match status" value="1"/>
</dbReference>
<proteinExistence type="predicted"/>
<keyword evidence="5" id="KW-1185">Reference proteome</keyword>
<keyword evidence="2" id="KW-0812">Transmembrane</keyword>
<dbReference type="EnsemblPlants" id="QL10p043689:mrna">
    <property type="protein sequence ID" value="QL10p043689:mrna"/>
    <property type="gene ID" value="QL10p043689"/>
</dbReference>
<name>A0A7N2MRN3_QUELO</name>
<reference evidence="4 5" key="1">
    <citation type="journal article" date="2016" name="G3 (Bethesda)">
        <title>First Draft Assembly and Annotation of the Genome of a California Endemic Oak Quercus lobata Nee (Fagaceae).</title>
        <authorList>
            <person name="Sork V.L."/>
            <person name="Fitz-Gibbon S.T."/>
            <person name="Puiu D."/>
            <person name="Crepeau M."/>
            <person name="Gugger P.F."/>
            <person name="Sherman R."/>
            <person name="Stevens K."/>
            <person name="Langley C.H."/>
            <person name="Pellegrini M."/>
            <person name="Salzberg S.L."/>
        </authorList>
    </citation>
    <scope>NUCLEOTIDE SEQUENCE [LARGE SCALE GENOMIC DNA]</scope>
    <source>
        <strain evidence="4 5">cv. SW786</strain>
    </source>
</reference>
<protein>
    <recommendedName>
        <fullName evidence="3">RING-type domain-containing protein</fullName>
    </recommendedName>
</protein>
<feature type="transmembrane region" description="Helical" evidence="2">
    <location>
        <begin position="12"/>
        <end position="39"/>
    </location>
</feature>
<dbReference type="PANTHER" id="PTHR47662">
    <property type="entry name" value="RING-TYPE DOMAIN-CONTAINING PROTEIN"/>
    <property type="match status" value="1"/>
</dbReference>
<reference evidence="4" key="2">
    <citation type="submission" date="2021-01" db="UniProtKB">
        <authorList>
            <consortium name="EnsemblPlants"/>
        </authorList>
    </citation>
    <scope>IDENTIFICATION</scope>
</reference>
<keyword evidence="2" id="KW-0472">Membrane</keyword>
<evidence type="ECO:0000259" key="3">
    <source>
        <dbReference type="PROSITE" id="PS50089"/>
    </source>
</evidence>
<dbReference type="GO" id="GO:0008270">
    <property type="term" value="F:zinc ion binding"/>
    <property type="evidence" value="ECO:0007669"/>
    <property type="project" value="UniProtKB-KW"/>
</dbReference>
<dbReference type="Pfam" id="PF13639">
    <property type="entry name" value="zf-RING_2"/>
    <property type="match status" value="1"/>
</dbReference>
<evidence type="ECO:0000313" key="4">
    <source>
        <dbReference type="EnsemblPlants" id="QL10p043689:mrna"/>
    </source>
</evidence>
<evidence type="ECO:0000256" key="1">
    <source>
        <dbReference type="PROSITE-ProRule" id="PRU00175"/>
    </source>
</evidence>
<dbReference type="CDD" id="cd16454">
    <property type="entry name" value="RING-H2_PA-TM-RING"/>
    <property type="match status" value="1"/>
</dbReference>
<dbReference type="EMBL" id="LRBV02000010">
    <property type="status" value="NOT_ANNOTATED_CDS"/>
    <property type="molecule type" value="Genomic_DNA"/>
</dbReference>
<dbReference type="Gramene" id="QL10p043689:mrna">
    <property type="protein sequence ID" value="QL10p043689:mrna"/>
    <property type="gene ID" value="QL10p043689"/>
</dbReference>
<keyword evidence="1" id="KW-0863">Zinc-finger</keyword>
<organism evidence="4 5">
    <name type="scientific">Quercus lobata</name>
    <name type="common">Valley oak</name>
    <dbReference type="NCBI Taxonomy" id="97700"/>
    <lineage>
        <taxon>Eukaryota</taxon>
        <taxon>Viridiplantae</taxon>
        <taxon>Streptophyta</taxon>
        <taxon>Embryophyta</taxon>
        <taxon>Tracheophyta</taxon>
        <taxon>Spermatophyta</taxon>
        <taxon>Magnoliopsida</taxon>
        <taxon>eudicotyledons</taxon>
        <taxon>Gunneridae</taxon>
        <taxon>Pentapetalae</taxon>
        <taxon>rosids</taxon>
        <taxon>fabids</taxon>
        <taxon>Fagales</taxon>
        <taxon>Fagaceae</taxon>
        <taxon>Quercus</taxon>
    </lineage>
</organism>
<dbReference type="Proteomes" id="UP000594261">
    <property type="component" value="Chromosome 10"/>
</dbReference>
<feature type="domain" description="RING-type" evidence="3">
    <location>
        <begin position="75"/>
        <end position="117"/>
    </location>
</feature>
<dbReference type="InParanoid" id="A0A7N2MRN3"/>
<sequence>MRTFHKQFHKLLLASLVWIHYVILIATLFKQVVLSFFLFHSFSKQHYEHDMPEISEELSINLCKRKPGTSEEVECAVCLCKIGEGEEIRQLRCDHLFHRVCLDRWLGYRRLTCPLCRGSLLPCTTIAEPGVRVEVLHFKYASLTSGDRETCSDVERIIKNQPWSFDKHLVVLQTFEEFSKLKDLGFDKALFRVQVHDIAESIWETIGEVRRSPKSTDDDGGNFIRERFTVDITLPLCRVVISIDAKEGPRLGFTFLSISSPLSALQDLVRNRAFVAAVVIDAKEGPRLGFTFLSISSPLSALQDPDILSLYEEASSQKLNGILCLAKHPQIEEGDIFGHEMENSHLTTVNQNPVHQTTTTRPRIPGPECYKKSTLTDIYKDNWLPGKGSAKIVLPRRPELDGAQVAALINSSIHSWDKNMVDQNFLLFEANRIKAIPMCWMDQCDRLIWPDTPDGNYSVKAGYQKLCEEADASNASSSNPMQ</sequence>
<keyword evidence="1" id="KW-0479">Metal-binding</keyword>
<dbReference type="Gene3D" id="3.30.40.10">
    <property type="entry name" value="Zinc/RING finger domain, C3HC4 (zinc finger)"/>
    <property type="match status" value="1"/>
</dbReference>
<dbReference type="InterPro" id="IPR001841">
    <property type="entry name" value="Znf_RING"/>
</dbReference>
<keyword evidence="1" id="KW-0862">Zinc</keyword>
<dbReference type="InterPro" id="IPR013083">
    <property type="entry name" value="Znf_RING/FYVE/PHD"/>
</dbReference>
<dbReference type="PROSITE" id="PS50089">
    <property type="entry name" value="ZF_RING_2"/>
    <property type="match status" value="1"/>
</dbReference>
<dbReference type="SMART" id="SM00184">
    <property type="entry name" value="RING"/>
    <property type="match status" value="1"/>
</dbReference>
<evidence type="ECO:0000256" key="2">
    <source>
        <dbReference type="SAM" id="Phobius"/>
    </source>
</evidence>